<evidence type="ECO:0000313" key="2">
    <source>
        <dbReference type="Proteomes" id="UP001235341"/>
    </source>
</evidence>
<name>A0ABY9PIZ7_SERFO</name>
<keyword evidence="2" id="KW-1185">Reference proteome</keyword>
<accession>A0ABY9PIZ7</accession>
<dbReference type="Proteomes" id="UP001235341">
    <property type="component" value="Chromosome"/>
</dbReference>
<gene>
    <name evidence="1" type="ORF">RFB13_19425</name>
</gene>
<reference evidence="1 2" key="1">
    <citation type="submission" date="2023-08" db="EMBL/GenBank/DDBJ databases">
        <title>Complete Genome and Methylome dissection of Serratia fonticola NEB369.</title>
        <authorList>
            <person name="Fomenkov A."/>
            <person name="Roberts R.D."/>
        </authorList>
    </citation>
    <scope>NUCLEOTIDE SEQUENCE [LARGE SCALE GENOMIC DNA]</scope>
    <source>
        <strain evidence="1 2">NEB369</strain>
    </source>
</reference>
<proteinExistence type="predicted"/>
<protein>
    <submittedName>
        <fullName evidence="1">Uncharacterized protein</fullName>
    </submittedName>
</protein>
<sequence length="65" mass="7225">MSKVTVKQLRAKLSKMPANALIAWRDHDQSADEINNWLRDVDLHDAGEVPFDGVDDETPVVVLGP</sequence>
<dbReference type="EMBL" id="CP133586">
    <property type="protein sequence ID" value="WMT13389.1"/>
    <property type="molecule type" value="Genomic_DNA"/>
</dbReference>
<dbReference type="RefSeq" id="WP_309205150.1">
    <property type="nucleotide sequence ID" value="NZ_CP133586.1"/>
</dbReference>
<organism evidence="1 2">
    <name type="scientific">Serratia fonticola</name>
    <dbReference type="NCBI Taxonomy" id="47917"/>
    <lineage>
        <taxon>Bacteria</taxon>
        <taxon>Pseudomonadati</taxon>
        <taxon>Pseudomonadota</taxon>
        <taxon>Gammaproteobacteria</taxon>
        <taxon>Enterobacterales</taxon>
        <taxon>Yersiniaceae</taxon>
        <taxon>Serratia</taxon>
    </lineage>
</organism>
<evidence type="ECO:0000313" key="1">
    <source>
        <dbReference type="EMBL" id="WMT13389.1"/>
    </source>
</evidence>